<reference evidence="1 2" key="1">
    <citation type="submission" date="2019-04" db="EMBL/GenBank/DDBJ databases">
        <title>Taxonomy of novel Haliea sp. from mangrove soil of West Coast of India.</title>
        <authorList>
            <person name="Verma A."/>
            <person name="Kumar P."/>
            <person name="Krishnamurthi S."/>
        </authorList>
    </citation>
    <scope>NUCLEOTIDE SEQUENCE [LARGE SCALE GENOMIC DNA]</scope>
    <source>
        <strain evidence="1 2">SAOS-164</strain>
    </source>
</reference>
<dbReference type="OrthoDB" id="5293309at2"/>
<dbReference type="InterPro" id="IPR011335">
    <property type="entry name" value="Restrct_endonuc-II-like"/>
</dbReference>
<dbReference type="SMART" id="SM01322">
    <property type="entry name" value="YaeQ"/>
    <property type="match status" value="1"/>
</dbReference>
<sequence length="180" mass="19907">MALKPTIYKAQVALADMDRQHYEDLTLTLARHPSETLERLAVRLLAYCLNAGPGLEFGRGLSNTDEPALWQVQDNGDIAAWIEVGQPEPTRLRKACGRAATVIVYAFGRSSGTWWQKERAALEDLPRLELWQFDWEEVEAAAKLLERGAQLNVSVTGGVIYVDNGSASASLEPQSLLRPS</sequence>
<dbReference type="Pfam" id="PF07152">
    <property type="entry name" value="YaeQ"/>
    <property type="match status" value="1"/>
</dbReference>
<dbReference type="Proteomes" id="UP000298050">
    <property type="component" value="Unassembled WGS sequence"/>
</dbReference>
<dbReference type="AlphaFoldDB" id="A0A4Z0M829"/>
<gene>
    <name evidence="1" type="ORF">E4634_01990</name>
</gene>
<dbReference type="EMBL" id="SRLE01000002">
    <property type="protein sequence ID" value="TGD75681.1"/>
    <property type="molecule type" value="Genomic_DNA"/>
</dbReference>
<dbReference type="InterPro" id="IPR009822">
    <property type="entry name" value="YaeQ"/>
</dbReference>
<evidence type="ECO:0000313" key="1">
    <source>
        <dbReference type="EMBL" id="TGD75681.1"/>
    </source>
</evidence>
<dbReference type="Gene3D" id="3.10.640.10">
    <property type="entry name" value="Restriction endonuclease-like alpha-beta roll domain"/>
    <property type="match status" value="1"/>
</dbReference>
<proteinExistence type="predicted"/>
<organism evidence="1 2">
    <name type="scientific">Mangrovimicrobium sediminis</name>
    <dbReference type="NCBI Taxonomy" id="2562682"/>
    <lineage>
        <taxon>Bacteria</taxon>
        <taxon>Pseudomonadati</taxon>
        <taxon>Pseudomonadota</taxon>
        <taxon>Gammaproteobacteria</taxon>
        <taxon>Cellvibrionales</taxon>
        <taxon>Halieaceae</taxon>
        <taxon>Mangrovimicrobium</taxon>
    </lineage>
</organism>
<dbReference type="PANTHER" id="PTHR38784:SF1">
    <property type="entry name" value="SUCROSE PHOSPHORYLASE"/>
    <property type="match status" value="1"/>
</dbReference>
<comment type="caution">
    <text evidence="1">The sequence shown here is derived from an EMBL/GenBank/DDBJ whole genome shotgun (WGS) entry which is preliminary data.</text>
</comment>
<dbReference type="RefSeq" id="WP_135440933.1">
    <property type="nucleotide sequence ID" value="NZ_SRLE01000002.1"/>
</dbReference>
<keyword evidence="2" id="KW-1185">Reference proteome</keyword>
<dbReference type="SUPFAM" id="SSF52980">
    <property type="entry name" value="Restriction endonuclease-like"/>
    <property type="match status" value="1"/>
</dbReference>
<accession>A0A4Z0M829</accession>
<dbReference type="PIRSF" id="PIRSF011484">
    <property type="entry name" value="YaeQ"/>
    <property type="match status" value="1"/>
</dbReference>
<protein>
    <submittedName>
        <fullName evidence="1">YaeQ family protein</fullName>
    </submittedName>
</protein>
<evidence type="ECO:0000313" key="2">
    <source>
        <dbReference type="Proteomes" id="UP000298050"/>
    </source>
</evidence>
<dbReference type="InterPro" id="IPR038590">
    <property type="entry name" value="YaeQ_sf"/>
</dbReference>
<dbReference type="PANTHER" id="PTHR38784">
    <property type="entry name" value="SUCROSE PHOSPHORYLASE"/>
    <property type="match status" value="1"/>
</dbReference>
<name>A0A4Z0M829_9GAMM</name>